<evidence type="ECO:0000313" key="2">
    <source>
        <dbReference type="Proteomes" id="UP000887116"/>
    </source>
</evidence>
<sequence length="286" mass="33502">MFSSFKSFLDCFDQQCLEYQKDEHWKHKNLPKYLTGSYFKFWYDNKLFNNTYQESRELLITVFDVTRREEIQKFHNLKLEDNKNLISFFAEKLGLGKKLNCDDSAIVKHFTLYSPMDFQKFLVIQKISTPCQWISTMRQLIAVTPGNSNRNAGESGSSRIWNTRNQAYGNINTGTDPLRFQSRGYRQSHMVRFNESIRKMCVFQFGKNLSNVKISNHKCVSELRTYHGTYFKTLENDKLMNYSNANHENNSTVKGNNDLDQIPDSPEVDLKIVFNPAMVVEDTIPK</sequence>
<dbReference type="OrthoDB" id="10643319at2759"/>
<dbReference type="Proteomes" id="UP000887116">
    <property type="component" value="Unassembled WGS sequence"/>
</dbReference>
<organism evidence="1 2">
    <name type="scientific">Trichonephila clavata</name>
    <name type="common">Joro spider</name>
    <name type="synonym">Nephila clavata</name>
    <dbReference type="NCBI Taxonomy" id="2740835"/>
    <lineage>
        <taxon>Eukaryota</taxon>
        <taxon>Metazoa</taxon>
        <taxon>Ecdysozoa</taxon>
        <taxon>Arthropoda</taxon>
        <taxon>Chelicerata</taxon>
        <taxon>Arachnida</taxon>
        <taxon>Araneae</taxon>
        <taxon>Araneomorphae</taxon>
        <taxon>Entelegynae</taxon>
        <taxon>Araneoidea</taxon>
        <taxon>Nephilidae</taxon>
        <taxon>Trichonephila</taxon>
    </lineage>
</organism>
<protein>
    <submittedName>
        <fullName evidence="1">Uncharacterized protein</fullName>
    </submittedName>
</protein>
<dbReference type="EMBL" id="BMAO01031251">
    <property type="protein sequence ID" value="GFQ73641.1"/>
    <property type="molecule type" value="Genomic_DNA"/>
</dbReference>
<keyword evidence="2" id="KW-1185">Reference proteome</keyword>
<gene>
    <name evidence="1" type="ORF">TNCT_40231</name>
</gene>
<evidence type="ECO:0000313" key="1">
    <source>
        <dbReference type="EMBL" id="GFQ73641.1"/>
    </source>
</evidence>
<accession>A0A8X6KH85</accession>
<dbReference type="AlphaFoldDB" id="A0A8X6KH85"/>
<proteinExistence type="predicted"/>
<reference evidence="1" key="1">
    <citation type="submission" date="2020-07" db="EMBL/GenBank/DDBJ databases">
        <title>Multicomponent nature underlies the extraordinary mechanical properties of spider dragline silk.</title>
        <authorList>
            <person name="Kono N."/>
            <person name="Nakamura H."/>
            <person name="Mori M."/>
            <person name="Yoshida Y."/>
            <person name="Ohtoshi R."/>
            <person name="Malay A.D."/>
            <person name="Moran D.A.P."/>
            <person name="Tomita M."/>
            <person name="Numata K."/>
            <person name="Arakawa K."/>
        </authorList>
    </citation>
    <scope>NUCLEOTIDE SEQUENCE</scope>
</reference>
<comment type="caution">
    <text evidence="1">The sequence shown here is derived from an EMBL/GenBank/DDBJ whole genome shotgun (WGS) entry which is preliminary data.</text>
</comment>
<name>A0A8X6KH85_TRICU</name>